<dbReference type="EMBL" id="JBHZOL010000071">
    <property type="protein sequence ID" value="MFE4106789.1"/>
    <property type="molecule type" value="Genomic_DNA"/>
</dbReference>
<evidence type="ECO:0000313" key="2">
    <source>
        <dbReference type="Proteomes" id="UP001600165"/>
    </source>
</evidence>
<name>A0ABW6IF24_9CYAN</name>
<protein>
    <submittedName>
        <fullName evidence="1">Uncharacterized protein</fullName>
    </submittedName>
</protein>
<dbReference type="RefSeq" id="WP_377964871.1">
    <property type="nucleotide sequence ID" value="NZ_JBHZOL010000071.1"/>
</dbReference>
<keyword evidence="2" id="KW-1185">Reference proteome</keyword>
<evidence type="ECO:0000313" key="1">
    <source>
        <dbReference type="EMBL" id="MFE4106789.1"/>
    </source>
</evidence>
<organism evidence="1 2">
    <name type="scientific">Almyronema epifaneia S1</name>
    <dbReference type="NCBI Taxonomy" id="2991925"/>
    <lineage>
        <taxon>Bacteria</taxon>
        <taxon>Bacillati</taxon>
        <taxon>Cyanobacteriota</taxon>
        <taxon>Cyanophyceae</taxon>
        <taxon>Nodosilineales</taxon>
        <taxon>Nodosilineaceae</taxon>
        <taxon>Almyronema</taxon>
        <taxon>Almyronema epifaneia</taxon>
    </lineage>
</organism>
<gene>
    <name evidence="1" type="ORF">ACFVKH_10910</name>
</gene>
<reference evidence="1 2" key="1">
    <citation type="submission" date="2024-10" db="EMBL/GenBank/DDBJ databases">
        <authorList>
            <person name="Ratan Roy A."/>
            <person name="Morales Sandoval P.H."/>
            <person name="De Los Santos Villalobos S."/>
            <person name="Chakraborty S."/>
            <person name="Mukherjee J."/>
        </authorList>
    </citation>
    <scope>NUCLEOTIDE SEQUENCE [LARGE SCALE GENOMIC DNA]</scope>
    <source>
        <strain evidence="1 2">S1</strain>
    </source>
</reference>
<proteinExistence type="predicted"/>
<comment type="caution">
    <text evidence="1">The sequence shown here is derived from an EMBL/GenBank/DDBJ whole genome shotgun (WGS) entry which is preliminary data.</text>
</comment>
<sequence length="59" mass="6634">MKRQNGWTSQQLAHFSQDFANAFYPGSDRTPSPQQQRGWNSEKLCALGEILAQAYGLGF</sequence>
<dbReference type="Proteomes" id="UP001600165">
    <property type="component" value="Unassembled WGS sequence"/>
</dbReference>
<accession>A0ABW6IF24</accession>